<organism evidence="2 3">
    <name type="scientific">Paraburkholderia lycopersici</name>
    <dbReference type="NCBI Taxonomy" id="416944"/>
    <lineage>
        <taxon>Bacteria</taxon>
        <taxon>Pseudomonadati</taxon>
        <taxon>Pseudomonadota</taxon>
        <taxon>Betaproteobacteria</taxon>
        <taxon>Burkholderiales</taxon>
        <taxon>Burkholderiaceae</taxon>
        <taxon>Paraburkholderia</taxon>
    </lineage>
</organism>
<keyword evidence="3" id="KW-1185">Reference proteome</keyword>
<protein>
    <submittedName>
        <fullName evidence="2">Uncharacterized protein</fullName>
    </submittedName>
</protein>
<name>A0A1G6GY12_9BURK</name>
<feature type="region of interest" description="Disordered" evidence="1">
    <location>
        <begin position="1"/>
        <end position="23"/>
    </location>
</feature>
<sequence>MPFGSDLSAGPVKPAPRLAHGGSPRDFPAILPMTPPLFPAPYIRLATPIAAPYTAA</sequence>
<accession>A0A1G6GY12</accession>
<dbReference type="EMBL" id="FMYQ01000001">
    <property type="protein sequence ID" value="SDB86912.1"/>
    <property type="molecule type" value="Genomic_DNA"/>
</dbReference>
<reference evidence="3" key="1">
    <citation type="submission" date="2016-09" db="EMBL/GenBank/DDBJ databases">
        <authorList>
            <person name="Varghese N."/>
            <person name="Submissions S."/>
        </authorList>
    </citation>
    <scope>NUCLEOTIDE SEQUENCE [LARGE SCALE GENOMIC DNA]</scope>
    <source>
        <strain evidence="3">TNe-862</strain>
    </source>
</reference>
<proteinExistence type="predicted"/>
<evidence type="ECO:0000313" key="3">
    <source>
        <dbReference type="Proteomes" id="UP000198908"/>
    </source>
</evidence>
<gene>
    <name evidence="2" type="ORF">SAMN05421548_101468</name>
</gene>
<dbReference type="Proteomes" id="UP000198908">
    <property type="component" value="Unassembled WGS sequence"/>
</dbReference>
<dbReference type="AlphaFoldDB" id="A0A1G6GY12"/>
<evidence type="ECO:0000256" key="1">
    <source>
        <dbReference type="SAM" id="MobiDB-lite"/>
    </source>
</evidence>
<evidence type="ECO:0000313" key="2">
    <source>
        <dbReference type="EMBL" id="SDB86912.1"/>
    </source>
</evidence>